<feature type="region of interest" description="Disordered" evidence="1">
    <location>
        <begin position="647"/>
        <end position="777"/>
    </location>
</feature>
<dbReference type="Proteomes" id="UP000192772">
    <property type="component" value="Unassembled WGS sequence"/>
</dbReference>
<dbReference type="OrthoDB" id="4666565at2"/>
<dbReference type="EMBL" id="MVHP01000006">
    <property type="protein sequence ID" value="ORA67215.1"/>
    <property type="molecule type" value="Genomic_DNA"/>
</dbReference>
<gene>
    <name evidence="2" type="ORF">BST23_07630</name>
</gene>
<evidence type="ECO:0000256" key="1">
    <source>
        <dbReference type="SAM" id="MobiDB-lite"/>
    </source>
</evidence>
<feature type="compositionally biased region" description="Acidic residues" evidence="1">
    <location>
        <begin position="672"/>
        <end position="733"/>
    </location>
</feature>
<feature type="compositionally biased region" description="Basic and acidic residues" evidence="1">
    <location>
        <begin position="655"/>
        <end position="671"/>
    </location>
</feature>
<dbReference type="AlphaFoldDB" id="A0A1X0D4C8"/>
<sequence length="777" mass="80736">MAGRHQARRRNVKKFARKATALSAATATATALIGVTPTPEATAAAEVRAVDAQLLAAVNQWPSPGQLPDVTAGLGTFGYNVTQTVVDFVARAVVENVNLAALARAAGMDPESLLERLVGDPNFLVDNVLGGLLGEIPIDLSPVLDALVGQLVTNTVLIPVLQLLGITDAQGVTDLLRLLNLVGLDLSDPLNLGNLGVPGLNVVTAGPVFTMLKLLGADLGWVPPLPNSVAGDINGTEYLEVGAVGLLTTLLDRLTRTLPGNPLIPLLGNVIDGLLGDVLPDVVHLRVPVSVGIGMGAFAIATGYDKVLADLANQPGGVNYAGLDPLLGSITVLPMLLLLNPARPNGGAFARFYPLFDLLGINTVNPQTQVTSSGGLAQLPLGLSLGGANIIPVLIDIGVEYHPMSDLAAWPNPFSLLNNLMAGILPTYMLRGLTLDTVPDQLTEQIGDALENLVDGKLALNLYVTLPSATQPLLEPLYLLSDIIAITTLGALGVNPVGMLANALAPAVEALNNLGYTDVVRNPDGTYTRTLTEGAIPTPFLSFPSGINPLQVPFDILNLLIRGFQKEFFSGNPTPATPNAILNLLDYLTGGDLLGALPLSGLSGLLNDAVGGLIGNLNLPAMTPQFAAPGEPAETFASGARMLAMSHTDDDVEDEPRSDTTDPEVTEKASDEGTEEAAEDQAPDVDETSEDEDIDDEILDVSLDEDLDEDEDFDESLDEDFDDDEAFGEDESDAPNLSTASTEKGSDTDSDSDSDTKSTGGSASSSGSSDGASGKAA</sequence>
<comment type="caution">
    <text evidence="2">The sequence shown here is derived from an EMBL/GenBank/DDBJ whole genome shotgun (WGS) entry which is preliminary data.</text>
</comment>
<evidence type="ECO:0000313" key="3">
    <source>
        <dbReference type="Proteomes" id="UP000192772"/>
    </source>
</evidence>
<name>A0A1X0D4C8_9MYCO</name>
<evidence type="ECO:0000313" key="2">
    <source>
        <dbReference type="EMBL" id="ORA67215.1"/>
    </source>
</evidence>
<accession>A0A1X0D4C8</accession>
<dbReference type="STRING" id="81858.BST23_07630"/>
<proteinExistence type="predicted"/>
<feature type="compositionally biased region" description="Low complexity" evidence="1">
    <location>
        <begin position="757"/>
        <end position="777"/>
    </location>
</feature>
<dbReference type="RefSeq" id="WP_083042732.1">
    <property type="nucleotide sequence ID" value="NZ_MVHP01000006.1"/>
</dbReference>
<protein>
    <submittedName>
        <fullName evidence="2">Uncharacterized protein</fullName>
    </submittedName>
</protein>
<reference evidence="2 3" key="1">
    <citation type="submission" date="2017-02" db="EMBL/GenBank/DDBJ databases">
        <title>The new phylogeny of genus Mycobacterium.</title>
        <authorList>
            <person name="Tortoli E."/>
            <person name="Trovato A."/>
            <person name="Cirillo D.M."/>
        </authorList>
    </citation>
    <scope>NUCLEOTIDE SEQUENCE [LARGE SCALE GENOMIC DNA]</scope>
    <source>
        <strain evidence="2 3">FI-09383</strain>
    </source>
</reference>
<organism evidence="2 3">
    <name type="scientific">Mycolicibacterium elephantis</name>
    <dbReference type="NCBI Taxonomy" id="81858"/>
    <lineage>
        <taxon>Bacteria</taxon>
        <taxon>Bacillati</taxon>
        <taxon>Actinomycetota</taxon>
        <taxon>Actinomycetes</taxon>
        <taxon>Mycobacteriales</taxon>
        <taxon>Mycobacteriaceae</taxon>
        <taxon>Mycolicibacterium</taxon>
    </lineage>
</organism>